<dbReference type="Pfam" id="PF07963">
    <property type="entry name" value="N_methyl"/>
    <property type="match status" value="1"/>
</dbReference>
<sequence length="192" mass="21886">MTKMPKAFTLIEMLVVLVILSLTTVLMTQGLSNTWRNFDRLGARDLMFSSVQLPKVWFNTSVQGAVLYHPETSLFSGNQAKFSFVSANVPSEHLHLPQAMTWQIMANSRQWELQFKSYNDAEYITVAYFKQQPYFFYFVDGAWLSEFSPSGGLLPKAIRIVAGDQIWLQANVGRPVDADIPVELPLFGEYEF</sequence>
<organism evidence="1 2">
    <name type="scientific">Neptunicella marina</name>
    <dbReference type="NCBI Taxonomy" id="2125989"/>
    <lineage>
        <taxon>Bacteria</taxon>
        <taxon>Pseudomonadati</taxon>
        <taxon>Pseudomonadota</taxon>
        <taxon>Gammaproteobacteria</taxon>
        <taxon>Alteromonadales</taxon>
        <taxon>Alteromonadaceae</taxon>
        <taxon>Neptunicella</taxon>
    </lineage>
</organism>
<accession>A0A8J6ISS3</accession>
<dbReference type="InterPro" id="IPR045584">
    <property type="entry name" value="Pilin-like"/>
</dbReference>
<keyword evidence="2" id="KW-1185">Reference proteome</keyword>
<dbReference type="RefSeq" id="WP_186505403.1">
    <property type="nucleotide sequence ID" value="NZ_JACNEP010000002.1"/>
</dbReference>
<gene>
    <name evidence="1" type="ORF">H8B19_03545</name>
</gene>
<reference evidence="1" key="2">
    <citation type="submission" date="2020-08" db="EMBL/GenBank/DDBJ databases">
        <authorList>
            <person name="Lai Q."/>
        </authorList>
    </citation>
    <scope>NUCLEOTIDE SEQUENCE</scope>
    <source>
        <strain evidence="1">S27-2</strain>
    </source>
</reference>
<comment type="caution">
    <text evidence="1">The sequence shown here is derived from an EMBL/GenBank/DDBJ whole genome shotgun (WGS) entry which is preliminary data.</text>
</comment>
<dbReference type="AlphaFoldDB" id="A0A8J6ISS3"/>
<dbReference type="NCBIfam" id="TIGR02532">
    <property type="entry name" value="IV_pilin_GFxxxE"/>
    <property type="match status" value="1"/>
</dbReference>
<evidence type="ECO:0000313" key="2">
    <source>
        <dbReference type="Proteomes" id="UP000601768"/>
    </source>
</evidence>
<dbReference type="Proteomes" id="UP000601768">
    <property type="component" value="Unassembled WGS sequence"/>
</dbReference>
<dbReference type="SUPFAM" id="SSF54523">
    <property type="entry name" value="Pili subunits"/>
    <property type="match status" value="1"/>
</dbReference>
<protein>
    <submittedName>
        <fullName evidence="1">Prepilin-type N-terminal cleavage/methylation domain-containing protein</fullName>
    </submittedName>
</protein>
<name>A0A8J6ISS3_9ALTE</name>
<reference evidence="1" key="1">
    <citation type="journal article" date="2018" name="Int. J. Syst. Evol. Microbiol.">
        <title>Neptunicella marina gen. nov., sp. nov., isolated from surface seawater.</title>
        <authorList>
            <person name="Liu X."/>
            <person name="Lai Q."/>
            <person name="Du Y."/>
            <person name="Zhang X."/>
            <person name="Liu Z."/>
            <person name="Sun F."/>
            <person name="Shao Z."/>
        </authorList>
    </citation>
    <scope>NUCLEOTIDE SEQUENCE</scope>
    <source>
        <strain evidence="1">S27-2</strain>
    </source>
</reference>
<dbReference type="EMBL" id="JACNEP010000002">
    <property type="protein sequence ID" value="MBC3764936.1"/>
    <property type="molecule type" value="Genomic_DNA"/>
</dbReference>
<dbReference type="InterPro" id="IPR012902">
    <property type="entry name" value="N_methyl_site"/>
</dbReference>
<evidence type="ECO:0000313" key="1">
    <source>
        <dbReference type="EMBL" id="MBC3764936.1"/>
    </source>
</evidence>
<proteinExistence type="predicted"/>